<protein>
    <submittedName>
        <fullName evidence="6">Fumarate reductase subunit C</fullName>
    </submittedName>
</protein>
<sequence length="127" mass="14126">MQNRKPYVRPIARTWYAENNFFSWYMVRELTIVPLIIFTLNLAAGLFALVSGPSAFNAWVAFSSHPLMLIINVLALVGALYHAKTFFSMMPKVMPIKVGDKKVSDGTVVAVQWLLVLVVSAVVLALV</sequence>
<dbReference type="EMBL" id="SLWF01000003">
    <property type="protein sequence ID" value="TCN88879.1"/>
    <property type="molecule type" value="Genomic_DNA"/>
</dbReference>
<feature type="transmembrane region" description="Helical" evidence="5">
    <location>
        <begin position="56"/>
        <end position="82"/>
    </location>
</feature>
<accession>A0A4R2FG30</accession>
<keyword evidence="3 5" id="KW-1133">Transmembrane helix</keyword>
<dbReference type="Gene3D" id="1.20.1300.10">
    <property type="entry name" value="Fumarate reductase/succinate dehydrogenase, transmembrane subunit"/>
    <property type="match status" value="1"/>
</dbReference>
<evidence type="ECO:0000256" key="4">
    <source>
        <dbReference type="ARBA" id="ARBA00023136"/>
    </source>
</evidence>
<evidence type="ECO:0000256" key="2">
    <source>
        <dbReference type="ARBA" id="ARBA00022692"/>
    </source>
</evidence>
<dbReference type="Proteomes" id="UP000294832">
    <property type="component" value="Unassembled WGS sequence"/>
</dbReference>
<dbReference type="NCBIfam" id="NF003445">
    <property type="entry name" value="PRK04987.1"/>
    <property type="match status" value="1"/>
</dbReference>
<name>A0A4R2FG30_9GAMM</name>
<feature type="transmembrane region" description="Helical" evidence="5">
    <location>
        <begin position="103"/>
        <end position="126"/>
    </location>
</feature>
<dbReference type="AlphaFoldDB" id="A0A4R2FG30"/>
<evidence type="ECO:0000313" key="7">
    <source>
        <dbReference type="Proteomes" id="UP000294832"/>
    </source>
</evidence>
<dbReference type="OrthoDB" id="8909678at2"/>
<keyword evidence="7" id="KW-1185">Reference proteome</keyword>
<proteinExistence type="predicted"/>
<evidence type="ECO:0000256" key="3">
    <source>
        <dbReference type="ARBA" id="ARBA00022989"/>
    </source>
</evidence>
<keyword evidence="2 5" id="KW-0812">Transmembrane</keyword>
<dbReference type="RefSeq" id="WP_133037825.1">
    <property type="nucleotide sequence ID" value="NZ_BMXW01000015.1"/>
</dbReference>
<dbReference type="Pfam" id="PF02300">
    <property type="entry name" value="Fumarate_red_C"/>
    <property type="match status" value="1"/>
</dbReference>
<evidence type="ECO:0000313" key="6">
    <source>
        <dbReference type="EMBL" id="TCN88879.1"/>
    </source>
</evidence>
<dbReference type="GO" id="GO:0016020">
    <property type="term" value="C:membrane"/>
    <property type="evidence" value="ECO:0007669"/>
    <property type="project" value="InterPro"/>
</dbReference>
<dbReference type="CDD" id="cd00546">
    <property type="entry name" value="QFR_TypeD_subunitC"/>
    <property type="match status" value="1"/>
</dbReference>
<keyword evidence="4 5" id="KW-0472">Membrane</keyword>
<dbReference type="InterPro" id="IPR034804">
    <property type="entry name" value="SQR/QFR_C/D"/>
</dbReference>
<dbReference type="PIRSF" id="PIRSF000180">
    <property type="entry name" value="FrdC"/>
    <property type="match status" value="1"/>
</dbReference>
<evidence type="ECO:0000256" key="1">
    <source>
        <dbReference type="ARBA" id="ARBA00022475"/>
    </source>
</evidence>
<gene>
    <name evidence="6" type="ORF">EDC91_10359</name>
</gene>
<reference evidence="6 7" key="1">
    <citation type="submission" date="2019-03" db="EMBL/GenBank/DDBJ databases">
        <title>Freshwater and sediment microbial communities from various areas in North America, analyzing microbe dynamics in response to fracking.</title>
        <authorList>
            <person name="Lamendella R."/>
        </authorList>
    </citation>
    <scope>NUCLEOTIDE SEQUENCE [LARGE SCALE GENOMIC DNA]</scope>
    <source>
        <strain evidence="6 7">74A</strain>
    </source>
</reference>
<keyword evidence="1" id="KW-1003">Cell membrane</keyword>
<organism evidence="6 7">
    <name type="scientific">Shewanella fodinae</name>
    <dbReference type="NCBI Taxonomy" id="552357"/>
    <lineage>
        <taxon>Bacteria</taxon>
        <taxon>Pseudomonadati</taxon>
        <taxon>Pseudomonadota</taxon>
        <taxon>Gammaproteobacteria</taxon>
        <taxon>Alteromonadales</taxon>
        <taxon>Shewanellaceae</taxon>
        <taxon>Shewanella</taxon>
    </lineage>
</organism>
<dbReference type="SUPFAM" id="SSF81343">
    <property type="entry name" value="Fumarate reductase respiratory complex transmembrane subunits"/>
    <property type="match status" value="1"/>
</dbReference>
<feature type="transmembrane region" description="Helical" evidence="5">
    <location>
        <begin position="30"/>
        <end position="50"/>
    </location>
</feature>
<evidence type="ECO:0000256" key="5">
    <source>
        <dbReference type="SAM" id="Phobius"/>
    </source>
</evidence>
<dbReference type="InterPro" id="IPR003510">
    <property type="entry name" value="Fumarate_red_C"/>
</dbReference>
<comment type="caution">
    <text evidence="6">The sequence shown here is derived from an EMBL/GenBank/DDBJ whole genome shotgun (WGS) entry which is preliminary data.</text>
</comment>